<dbReference type="Proteomes" id="UP000799764">
    <property type="component" value="Unassembled WGS sequence"/>
</dbReference>
<feature type="region of interest" description="Disordered" evidence="1">
    <location>
        <begin position="139"/>
        <end position="192"/>
    </location>
</feature>
<evidence type="ECO:0000256" key="1">
    <source>
        <dbReference type="SAM" id="MobiDB-lite"/>
    </source>
</evidence>
<keyword evidence="3" id="KW-1185">Reference proteome</keyword>
<organism evidence="2 3">
    <name type="scientific">Karstenula rhodostoma CBS 690.94</name>
    <dbReference type="NCBI Taxonomy" id="1392251"/>
    <lineage>
        <taxon>Eukaryota</taxon>
        <taxon>Fungi</taxon>
        <taxon>Dikarya</taxon>
        <taxon>Ascomycota</taxon>
        <taxon>Pezizomycotina</taxon>
        <taxon>Dothideomycetes</taxon>
        <taxon>Pleosporomycetidae</taxon>
        <taxon>Pleosporales</taxon>
        <taxon>Massarineae</taxon>
        <taxon>Didymosphaeriaceae</taxon>
        <taxon>Karstenula</taxon>
    </lineage>
</organism>
<sequence length="192" mass="21087">MQECERHVLLGRIGLGDEDAGLATTPGHPGCWKHESSLDQPGVATQSATEPARADKRRSAEQQREHTHRRRRSEQTQTQTQTQTSALCVHEGVPEGARGRVRMGPSAHRLGREPLLPGITLAIEQSVAVHLDRRSPPIMAAPSNPHRVNPGFTPAALARPHPHPPFALCTRPSPQVHRRATDPERPPHVSRT</sequence>
<comment type="caution">
    <text evidence="2">The sequence shown here is derived from an EMBL/GenBank/DDBJ whole genome shotgun (WGS) entry which is preliminary data.</text>
</comment>
<feature type="region of interest" description="Disordered" evidence="1">
    <location>
        <begin position="17"/>
        <end position="101"/>
    </location>
</feature>
<dbReference type="AlphaFoldDB" id="A0A9P4UHC6"/>
<dbReference type="EMBL" id="MU001493">
    <property type="protein sequence ID" value="KAF2450501.1"/>
    <property type="molecule type" value="Genomic_DNA"/>
</dbReference>
<evidence type="ECO:0000313" key="2">
    <source>
        <dbReference type="EMBL" id="KAF2450501.1"/>
    </source>
</evidence>
<protein>
    <submittedName>
        <fullName evidence="2">Uncharacterized protein</fullName>
    </submittedName>
</protein>
<name>A0A9P4UHC6_9PLEO</name>
<accession>A0A9P4UHC6</accession>
<reference evidence="2" key="1">
    <citation type="journal article" date="2020" name="Stud. Mycol.">
        <title>101 Dothideomycetes genomes: a test case for predicting lifestyles and emergence of pathogens.</title>
        <authorList>
            <person name="Haridas S."/>
            <person name="Albert R."/>
            <person name="Binder M."/>
            <person name="Bloem J."/>
            <person name="Labutti K."/>
            <person name="Salamov A."/>
            <person name="Andreopoulos B."/>
            <person name="Baker S."/>
            <person name="Barry K."/>
            <person name="Bills G."/>
            <person name="Bluhm B."/>
            <person name="Cannon C."/>
            <person name="Castanera R."/>
            <person name="Culley D."/>
            <person name="Daum C."/>
            <person name="Ezra D."/>
            <person name="Gonzalez J."/>
            <person name="Henrissat B."/>
            <person name="Kuo A."/>
            <person name="Liang C."/>
            <person name="Lipzen A."/>
            <person name="Lutzoni F."/>
            <person name="Magnuson J."/>
            <person name="Mondo S."/>
            <person name="Nolan M."/>
            <person name="Ohm R."/>
            <person name="Pangilinan J."/>
            <person name="Park H.-J."/>
            <person name="Ramirez L."/>
            <person name="Alfaro M."/>
            <person name="Sun H."/>
            <person name="Tritt A."/>
            <person name="Yoshinaga Y."/>
            <person name="Zwiers L.-H."/>
            <person name="Turgeon B."/>
            <person name="Goodwin S."/>
            <person name="Spatafora J."/>
            <person name="Crous P."/>
            <person name="Grigoriev I."/>
        </authorList>
    </citation>
    <scope>NUCLEOTIDE SEQUENCE</scope>
    <source>
        <strain evidence="2">CBS 690.94</strain>
    </source>
</reference>
<feature type="compositionally biased region" description="Basic and acidic residues" evidence="1">
    <location>
        <begin position="52"/>
        <end position="65"/>
    </location>
</feature>
<evidence type="ECO:0000313" key="3">
    <source>
        <dbReference type="Proteomes" id="UP000799764"/>
    </source>
</evidence>
<feature type="compositionally biased region" description="Low complexity" evidence="1">
    <location>
        <begin position="75"/>
        <end position="85"/>
    </location>
</feature>
<gene>
    <name evidence="2" type="ORF">P171DRAFT_439136</name>
</gene>
<feature type="compositionally biased region" description="Basic and acidic residues" evidence="1">
    <location>
        <begin position="179"/>
        <end position="192"/>
    </location>
</feature>
<proteinExistence type="predicted"/>